<protein>
    <submittedName>
        <fullName evidence="1">Uncharacterized protein</fullName>
    </submittedName>
</protein>
<keyword evidence="2" id="KW-1185">Reference proteome</keyword>
<organism evidence="1 2">
    <name type="scientific">Periconia digitata</name>
    <dbReference type="NCBI Taxonomy" id="1303443"/>
    <lineage>
        <taxon>Eukaryota</taxon>
        <taxon>Fungi</taxon>
        <taxon>Dikarya</taxon>
        <taxon>Ascomycota</taxon>
        <taxon>Pezizomycotina</taxon>
        <taxon>Dothideomycetes</taxon>
        <taxon>Pleosporomycetidae</taxon>
        <taxon>Pleosporales</taxon>
        <taxon>Massarineae</taxon>
        <taxon>Periconiaceae</taxon>
        <taxon>Periconia</taxon>
    </lineage>
</organism>
<dbReference type="Proteomes" id="UP001152607">
    <property type="component" value="Unassembled WGS sequence"/>
</dbReference>
<evidence type="ECO:0000313" key="2">
    <source>
        <dbReference type="Proteomes" id="UP001152607"/>
    </source>
</evidence>
<name>A0A9W4UGC1_9PLEO</name>
<evidence type="ECO:0000313" key="1">
    <source>
        <dbReference type="EMBL" id="CAI6334829.1"/>
    </source>
</evidence>
<comment type="caution">
    <text evidence="1">The sequence shown here is derived from an EMBL/GenBank/DDBJ whole genome shotgun (WGS) entry which is preliminary data.</text>
</comment>
<gene>
    <name evidence="1" type="ORF">PDIGIT_LOCUS7898</name>
</gene>
<dbReference type="AlphaFoldDB" id="A0A9W4UGC1"/>
<dbReference type="EMBL" id="CAOQHR010000005">
    <property type="protein sequence ID" value="CAI6334829.1"/>
    <property type="molecule type" value="Genomic_DNA"/>
</dbReference>
<accession>A0A9W4UGC1</accession>
<proteinExistence type="predicted"/>
<reference evidence="1" key="1">
    <citation type="submission" date="2023-01" db="EMBL/GenBank/DDBJ databases">
        <authorList>
            <person name="Van Ghelder C."/>
            <person name="Rancurel C."/>
        </authorList>
    </citation>
    <scope>NUCLEOTIDE SEQUENCE</scope>
    <source>
        <strain evidence="1">CNCM I-4278</strain>
    </source>
</reference>
<sequence length="72" mass="8006">MCTGSMSRCSERLQGQCMRRSGSGLAAVGAESLRLSAGSKPLRVFRPQRVEGKCLWREVKRRGILRRQESGP</sequence>